<evidence type="ECO:0000313" key="3">
    <source>
        <dbReference type="Proteomes" id="UP000004310"/>
    </source>
</evidence>
<feature type="domain" description="BLUF" evidence="1">
    <location>
        <begin position="1"/>
        <end position="91"/>
    </location>
</feature>
<dbReference type="EMBL" id="AATP01000005">
    <property type="protein sequence ID" value="EAU40825.1"/>
    <property type="molecule type" value="Genomic_DNA"/>
</dbReference>
<comment type="caution">
    <text evidence="2">The sequence shown here is derived from an EMBL/GenBank/DDBJ whole genome shotgun (WGS) entry which is preliminary data.</text>
</comment>
<protein>
    <submittedName>
        <fullName evidence="2">Possible activator of photopigment and puc with BLUF domain</fullName>
    </submittedName>
</protein>
<dbReference type="InterPro" id="IPR036046">
    <property type="entry name" value="Acylphosphatase-like_dom_sf"/>
</dbReference>
<dbReference type="GO" id="GO:0009882">
    <property type="term" value="F:blue light photoreceptor activity"/>
    <property type="evidence" value="ECO:0007669"/>
    <property type="project" value="InterPro"/>
</dbReference>
<dbReference type="SMART" id="SM01034">
    <property type="entry name" value="BLUF"/>
    <property type="match status" value="1"/>
</dbReference>
<reference evidence="2 3" key="1">
    <citation type="journal article" date="2010" name="J. Bacteriol.">
        <title>Genome sequence of Fulvimarina pelagi HTCC2506T, a Mn(II)-oxidizing alphaproteobacterium possessing an aerobic anoxygenic photosynthetic gene cluster and Xanthorhodopsin.</title>
        <authorList>
            <person name="Kang I."/>
            <person name="Oh H.M."/>
            <person name="Lim S.I."/>
            <person name="Ferriera S."/>
            <person name="Giovannoni S.J."/>
            <person name="Cho J.C."/>
        </authorList>
    </citation>
    <scope>NUCLEOTIDE SEQUENCE [LARGE SCALE GENOMIC DNA]</scope>
    <source>
        <strain evidence="2 3">HTCC2506</strain>
    </source>
</reference>
<sequence length="122" mass="13663">MRHITYSSIANDLNPKAFRELVADARKRNEKRGIRGVIAYDGRIITQILEGEAETVDKLFKTIRRDGRHSGVVLMSRVDVDDSQFDGFGMANMTPSEVYLLSSAIIERYGDGDNCADPLILD</sequence>
<dbReference type="Gene3D" id="3.30.70.100">
    <property type="match status" value="1"/>
</dbReference>
<dbReference type="InterPro" id="IPR007024">
    <property type="entry name" value="BLUF_domain"/>
</dbReference>
<dbReference type="RefSeq" id="WP_007068733.1">
    <property type="nucleotide sequence ID" value="NZ_DS022272.1"/>
</dbReference>
<accession>Q0G114</accession>
<gene>
    <name evidence="2" type="ORF">FP2506_18094</name>
</gene>
<dbReference type="STRING" id="217511.GCA_001463845_01906"/>
<organism evidence="2 3">
    <name type="scientific">Fulvimarina pelagi HTCC2506</name>
    <dbReference type="NCBI Taxonomy" id="314231"/>
    <lineage>
        <taxon>Bacteria</taxon>
        <taxon>Pseudomonadati</taxon>
        <taxon>Pseudomonadota</taxon>
        <taxon>Alphaproteobacteria</taxon>
        <taxon>Hyphomicrobiales</taxon>
        <taxon>Aurantimonadaceae</taxon>
        <taxon>Fulvimarina</taxon>
    </lineage>
</organism>
<name>Q0G114_9HYPH</name>
<dbReference type="Pfam" id="PF04940">
    <property type="entry name" value="BLUF"/>
    <property type="match status" value="1"/>
</dbReference>
<proteinExistence type="predicted"/>
<dbReference type="GO" id="GO:0071949">
    <property type="term" value="F:FAD binding"/>
    <property type="evidence" value="ECO:0007669"/>
    <property type="project" value="InterPro"/>
</dbReference>
<evidence type="ECO:0000313" key="2">
    <source>
        <dbReference type="EMBL" id="EAU40825.1"/>
    </source>
</evidence>
<dbReference type="Proteomes" id="UP000004310">
    <property type="component" value="Unassembled WGS sequence"/>
</dbReference>
<dbReference type="AlphaFoldDB" id="Q0G114"/>
<dbReference type="eggNOG" id="COG2200">
    <property type="taxonomic scope" value="Bacteria"/>
</dbReference>
<evidence type="ECO:0000259" key="1">
    <source>
        <dbReference type="PROSITE" id="PS50925"/>
    </source>
</evidence>
<keyword evidence="3" id="KW-1185">Reference proteome</keyword>
<dbReference type="SUPFAM" id="SSF54975">
    <property type="entry name" value="Acylphosphatase/BLUF domain-like"/>
    <property type="match status" value="1"/>
</dbReference>
<dbReference type="HOGENOM" id="CLU_097099_3_1_5"/>
<dbReference type="PROSITE" id="PS50925">
    <property type="entry name" value="BLUF"/>
    <property type="match status" value="1"/>
</dbReference>